<dbReference type="VEuPathDB" id="FungiDB:MYCTH_91894"/>
<dbReference type="Proteomes" id="UP000007322">
    <property type="component" value="Chromosome 1"/>
</dbReference>
<evidence type="ECO:0000313" key="1">
    <source>
        <dbReference type="EMBL" id="AEO54469.1"/>
    </source>
</evidence>
<gene>
    <name evidence="1" type="ORF">MYCTH_91894</name>
</gene>
<dbReference type="HOGENOM" id="CLU_957070_0_0_1"/>
<dbReference type="EMBL" id="CP003002">
    <property type="protein sequence ID" value="AEO54469.1"/>
    <property type="molecule type" value="Genomic_DNA"/>
</dbReference>
<dbReference type="GeneID" id="11505463"/>
<protein>
    <submittedName>
        <fullName evidence="1">Uncharacterized protein</fullName>
    </submittedName>
</protein>
<dbReference type="InParanoid" id="G2Q474"/>
<proteinExistence type="predicted"/>
<accession>G2Q474</accession>
<evidence type="ECO:0000313" key="2">
    <source>
        <dbReference type="Proteomes" id="UP000007322"/>
    </source>
</evidence>
<reference evidence="1 2" key="1">
    <citation type="journal article" date="2011" name="Nat. Biotechnol.">
        <title>Comparative genomic analysis of the thermophilic biomass-degrading fungi Myceliophthora thermophila and Thielavia terrestris.</title>
        <authorList>
            <person name="Berka R.M."/>
            <person name="Grigoriev I.V."/>
            <person name="Otillar R."/>
            <person name="Salamov A."/>
            <person name="Grimwood J."/>
            <person name="Reid I."/>
            <person name="Ishmael N."/>
            <person name="John T."/>
            <person name="Darmond C."/>
            <person name="Moisan M.-C."/>
            <person name="Henrissat B."/>
            <person name="Coutinho P.M."/>
            <person name="Lombard V."/>
            <person name="Natvig D.O."/>
            <person name="Lindquist E."/>
            <person name="Schmutz J."/>
            <person name="Lucas S."/>
            <person name="Harris P."/>
            <person name="Powlowski J."/>
            <person name="Bellemare A."/>
            <person name="Taylor D."/>
            <person name="Butler G."/>
            <person name="de Vries R.P."/>
            <person name="Allijn I.E."/>
            <person name="van den Brink J."/>
            <person name="Ushinsky S."/>
            <person name="Storms R."/>
            <person name="Powell A.J."/>
            <person name="Paulsen I.T."/>
            <person name="Elbourne L.D.H."/>
            <person name="Baker S.E."/>
            <person name="Magnuson J."/>
            <person name="LaBoissiere S."/>
            <person name="Clutterbuck A.J."/>
            <person name="Martinez D."/>
            <person name="Wogulis M."/>
            <person name="de Leon A.L."/>
            <person name="Rey M.W."/>
            <person name="Tsang A."/>
        </authorList>
    </citation>
    <scope>NUCLEOTIDE SEQUENCE [LARGE SCALE GENOMIC DNA]</scope>
    <source>
        <strain evidence="2">ATCC 42464 / BCRC 31852 / DSM 1799</strain>
    </source>
</reference>
<name>G2Q474_THET4</name>
<dbReference type="RefSeq" id="XP_003659714.1">
    <property type="nucleotide sequence ID" value="XM_003659666.1"/>
</dbReference>
<sequence length="291" mass="32179">MQSGPSSHFELGQGNSSAERFVQSARVRGCGGERAPRLDGAGEMIRWMVQTRLSPAYKWSQPKGVALLKILLRLAEVSTWETQVGEQEKTDESSLAVVAAPCGEQQRGLPALISEASSISAVLQFVTQCAKHKCTAYPNRSNACDKRRHVLAAFRLADCRMWNAATLYETDLVITICAIANAIAIALARYFAWVSHCALSRMAAGSLQIFEQAGHRIRESGNRGFLVWRMMNFARDRENREGLGYSEEVHYIRTLELYIPHLIIRDRRAGLRCPTFPSASSVAAGPADHGQ</sequence>
<keyword evidence="2" id="KW-1185">Reference proteome</keyword>
<organism evidence="1 2">
    <name type="scientific">Thermothelomyces thermophilus (strain ATCC 42464 / BCRC 31852 / DSM 1799)</name>
    <name type="common">Sporotrichum thermophile</name>
    <dbReference type="NCBI Taxonomy" id="573729"/>
    <lineage>
        <taxon>Eukaryota</taxon>
        <taxon>Fungi</taxon>
        <taxon>Dikarya</taxon>
        <taxon>Ascomycota</taxon>
        <taxon>Pezizomycotina</taxon>
        <taxon>Sordariomycetes</taxon>
        <taxon>Sordariomycetidae</taxon>
        <taxon>Sordariales</taxon>
        <taxon>Chaetomiaceae</taxon>
        <taxon>Thermothelomyces</taxon>
    </lineage>
</organism>
<dbReference type="KEGG" id="mtm:MYCTH_91894"/>
<dbReference type="AlphaFoldDB" id="G2Q474"/>